<name>A0A2S9Y7G3_9BACT</name>
<organism evidence="1 2">
    <name type="scientific">Enhygromyxa salina</name>
    <dbReference type="NCBI Taxonomy" id="215803"/>
    <lineage>
        <taxon>Bacteria</taxon>
        <taxon>Pseudomonadati</taxon>
        <taxon>Myxococcota</taxon>
        <taxon>Polyangia</taxon>
        <taxon>Nannocystales</taxon>
        <taxon>Nannocystaceae</taxon>
        <taxon>Enhygromyxa</taxon>
    </lineage>
</organism>
<dbReference type="OrthoDB" id="9835705at2"/>
<proteinExistence type="predicted"/>
<evidence type="ECO:0000313" key="1">
    <source>
        <dbReference type="EMBL" id="PRQ01027.1"/>
    </source>
</evidence>
<gene>
    <name evidence="1" type="ORF">ENSA5_27090</name>
</gene>
<sequence length="163" mass="16736">MAAADAALLGQGHEAITAIVTLASSCPAGGDPRWDATLAELGVEGLAADARARHLREGPGQRCGALLLELRWALDAAVAPLCKHMDEPWQLTNAVDQAVRDYVGAVRPVVTTASIFANALAGAASSPAAMVGSADASAECCRCCGAPRQDRSDLSCRYCGQTS</sequence>
<protein>
    <submittedName>
        <fullName evidence="1">Uncharacterized protein</fullName>
    </submittedName>
</protein>
<dbReference type="Proteomes" id="UP000237968">
    <property type="component" value="Unassembled WGS sequence"/>
</dbReference>
<dbReference type="AlphaFoldDB" id="A0A2S9Y7G3"/>
<comment type="caution">
    <text evidence="1">The sequence shown here is derived from an EMBL/GenBank/DDBJ whole genome shotgun (WGS) entry which is preliminary data.</text>
</comment>
<evidence type="ECO:0000313" key="2">
    <source>
        <dbReference type="Proteomes" id="UP000237968"/>
    </source>
</evidence>
<reference evidence="1 2" key="1">
    <citation type="submission" date="2018-03" db="EMBL/GenBank/DDBJ databases">
        <title>Draft Genome Sequences of the Obligatory Marine Myxobacteria Enhygromyxa salina SWB005.</title>
        <authorList>
            <person name="Poehlein A."/>
            <person name="Moghaddam J.A."/>
            <person name="Harms H."/>
            <person name="Alanjari M."/>
            <person name="Koenig G.M."/>
            <person name="Daniel R."/>
            <person name="Schaeberle T.F."/>
        </authorList>
    </citation>
    <scope>NUCLEOTIDE SEQUENCE [LARGE SCALE GENOMIC DNA]</scope>
    <source>
        <strain evidence="1 2">SWB005</strain>
    </source>
</reference>
<dbReference type="EMBL" id="PVNK01000136">
    <property type="protein sequence ID" value="PRQ01027.1"/>
    <property type="molecule type" value="Genomic_DNA"/>
</dbReference>
<keyword evidence="2" id="KW-1185">Reference proteome</keyword>
<accession>A0A2S9Y7G3</accession>
<dbReference type="RefSeq" id="WP_106392097.1">
    <property type="nucleotide sequence ID" value="NZ_PVNK01000136.1"/>
</dbReference>